<name>K2RVE9_MACPH</name>
<sequence>MGVLPRGLLSAAFILGTTAPSVLSSCIPDLPTALLSDPAVLKHPSVTAAFREVERNLLALFTGTTRDGLSFAIVHASSPEKAYVFNHGLLKFNETSRNDTTGQNSNQVNSDSIFRVLSISKSIATLSALMVESESRAQDTLPVLSIDSPVRQALPQFGLPEVDWQNGGSEITLSMLASHSSGLPREGYSTDFNMVSGLARANTVTIGAKWASTTPEQIIEYVKQRNLMFAPGQRAAYSNAGISILASAAVNYHNQLANTNLSWSEYANQEILGRLNMTHSFFGTIPDDLTNSITVPGGENWADLVLSLGYDPAAGMWSSTNDLTKLLHAVWLARSPQLITPTQRRTSLQPRLALPDGKQQSGVGWEIAVIDTTTLPTNSSPSALPPRVSLYGKSGDGGGYHSWLDVVPTHGYGTVILAQESAPAGPNYTRITPTVVRDSVHALVLPALARAYAERLRERYAGMYGVPRDDGVIGEDVATKAASNGNESFARLEVEGGSLFLSSSAYSRAVRVRPCNGFSVTARSSIMNEVLPSYEAANARDYWSIIAQYIPSSDLCSAALVCREWHRIFTRQLWGNPASHFGVENDVVYVALVRFKRTLSWARLSTRELTHTLHFPPAHAEIYDGPHSDWLRDVLERLPRLQSLIVHGLPFFDHGALITLRRPSNLRLSSLSDSLPRMNHEFPLFWLRYLDASSCTNATYSGLAEALQHFPALLYLDLSKTKSAKGADVLSVLRYCHSLRVLKLRSLALKDAEIEALATAVKTRLKSLDVRDNQLTDASARILLDNCFNIKPKSWLDRPDGPSMSPGQLPPSPASPSFPVRDPLLFDQYDKEDLDEVLRAKLVGEFAGSTFINDVYTDGITHLYISDNNLTVEGVSGLLHSKKLHVLDVGTVARGLTKKPRPLSLLSFEESEPQEEFAMPGAEKLTPVIRKYASARLTYLRVNHAVITEETSAADLRVGRAEMEGDLGIYAPASAHELDGFNEVHEAPTDSREVHELSTNELLPAELPAYENQVFELPGDLPHSPPLQPKVIVNPPEMPNTSRPNDPAITLASKTEALNLFSPSATEGNDAPEPTSTLDAHTRPNRSSSLAAADRRARLEFRQSTSPHLHPSTLPKTSTLVLTDVPLTTTCPTIPARLAQFIADCAEETHIAALAARGAYALPPGRDRQLAEREYARSLFALRLIVLEMAPAPEDEDEGGGQRRGPTTTWRQYPSKSSTEDADSEAFWSAAERDFSFFGDAEECGVPGLEPGRTLPLADMAEKVVWLPRGEEQGSLATQQHQEQMKMPERVYDVVAELAAFRKDRKAAYMAALERGEAEPEVEGYWEGEIRVVRRPRWVEGESADGEVDCYGNYYEKGYNYR</sequence>
<protein>
    <submittedName>
        <fullName evidence="6">Beta-lactamase-related protein</fullName>
    </submittedName>
</protein>
<reference evidence="6 7" key="1">
    <citation type="journal article" date="2012" name="BMC Genomics">
        <title>Tools to kill: Genome of one of the most destructive plant pathogenic fungi Macrophomina phaseolina.</title>
        <authorList>
            <person name="Islam M.S."/>
            <person name="Haque M.S."/>
            <person name="Islam M.M."/>
            <person name="Emdad E.M."/>
            <person name="Halim A."/>
            <person name="Hossen Q.M.M."/>
            <person name="Hossain M.Z."/>
            <person name="Ahmed B."/>
            <person name="Rahim S."/>
            <person name="Rahman M.S."/>
            <person name="Alam M.M."/>
            <person name="Hou S."/>
            <person name="Wan X."/>
            <person name="Saito J.A."/>
            <person name="Alam M."/>
        </authorList>
    </citation>
    <scope>NUCLEOTIDE SEQUENCE [LARGE SCALE GENOMIC DNA]</scope>
    <source>
        <strain evidence="6 7">MS6</strain>
    </source>
</reference>
<dbReference type="PROSITE" id="PS51257">
    <property type="entry name" value="PROKAR_LIPOPROTEIN"/>
    <property type="match status" value="1"/>
</dbReference>
<dbReference type="Proteomes" id="UP000007129">
    <property type="component" value="Unassembled WGS sequence"/>
</dbReference>
<organism evidence="6 7">
    <name type="scientific">Macrophomina phaseolina (strain MS6)</name>
    <name type="common">Charcoal rot fungus</name>
    <dbReference type="NCBI Taxonomy" id="1126212"/>
    <lineage>
        <taxon>Eukaryota</taxon>
        <taxon>Fungi</taxon>
        <taxon>Dikarya</taxon>
        <taxon>Ascomycota</taxon>
        <taxon>Pezizomycotina</taxon>
        <taxon>Dothideomycetes</taxon>
        <taxon>Dothideomycetes incertae sedis</taxon>
        <taxon>Botryosphaeriales</taxon>
        <taxon>Botryosphaeriaceae</taxon>
        <taxon>Macrophomina</taxon>
    </lineage>
</organism>
<comment type="caution">
    <text evidence="6">The sequence shown here is derived from an EMBL/GenBank/DDBJ whole genome shotgun (WGS) entry which is preliminary data.</text>
</comment>
<keyword evidence="3" id="KW-0732">Signal</keyword>
<dbReference type="InterPro" id="IPR001466">
    <property type="entry name" value="Beta-lactam-related"/>
</dbReference>
<dbReference type="PANTHER" id="PTHR22935:SF95">
    <property type="entry name" value="BETA-LACTAMASE-LIKE 1-RELATED"/>
    <property type="match status" value="1"/>
</dbReference>
<evidence type="ECO:0000256" key="2">
    <source>
        <dbReference type="SAM" id="MobiDB-lite"/>
    </source>
</evidence>
<dbReference type="InterPro" id="IPR001810">
    <property type="entry name" value="F-box_dom"/>
</dbReference>
<dbReference type="STRING" id="1126212.K2RVE9"/>
<dbReference type="InterPro" id="IPR051478">
    <property type="entry name" value="Beta-lactamase-like_AB/R"/>
</dbReference>
<dbReference type="eggNOG" id="ENOG502S6PB">
    <property type="taxonomic scope" value="Eukaryota"/>
</dbReference>
<dbReference type="Gene3D" id="3.40.710.10">
    <property type="entry name" value="DD-peptidase/beta-lactamase superfamily"/>
    <property type="match status" value="1"/>
</dbReference>
<evidence type="ECO:0000313" key="7">
    <source>
        <dbReference type="Proteomes" id="UP000007129"/>
    </source>
</evidence>
<feature type="signal peptide" evidence="3">
    <location>
        <begin position="1"/>
        <end position="24"/>
    </location>
</feature>
<evidence type="ECO:0000259" key="4">
    <source>
        <dbReference type="Pfam" id="PF00144"/>
    </source>
</evidence>
<feature type="region of interest" description="Disordered" evidence="2">
    <location>
        <begin position="1062"/>
        <end position="1093"/>
    </location>
</feature>
<dbReference type="InterPro" id="IPR032675">
    <property type="entry name" value="LRR_dom_sf"/>
</dbReference>
<feature type="domain" description="F-box" evidence="5">
    <location>
        <begin position="546"/>
        <end position="576"/>
    </location>
</feature>
<dbReference type="SUPFAM" id="SSF52047">
    <property type="entry name" value="RNI-like"/>
    <property type="match status" value="1"/>
</dbReference>
<dbReference type="CDD" id="cd09917">
    <property type="entry name" value="F-box_SF"/>
    <property type="match status" value="1"/>
</dbReference>
<dbReference type="InterPro" id="IPR012338">
    <property type="entry name" value="Beta-lactam/transpept-like"/>
</dbReference>
<feature type="region of interest" description="Disordered" evidence="2">
    <location>
        <begin position="1192"/>
        <end position="1225"/>
    </location>
</feature>
<dbReference type="SUPFAM" id="SSF81383">
    <property type="entry name" value="F-box domain"/>
    <property type="match status" value="1"/>
</dbReference>
<dbReference type="Pfam" id="PF12937">
    <property type="entry name" value="F-box-like"/>
    <property type="match status" value="1"/>
</dbReference>
<dbReference type="EMBL" id="AHHD01000369">
    <property type="protein sequence ID" value="EKG14149.1"/>
    <property type="molecule type" value="Genomic_DNA"/>
</dbReference>
<dbReference type="InParanoid" id="K2RVE9"/>
<dbReference type="HOGENOM" id="CLU_256903_0_0_1"/>
<comment type="similarity">
    <text evidence="1">Belongs to the beta-lactamase family.</text>
</comment>
<dbReference type="VEuPathDB" id="FungiDB:MPH_08690"/>
<feature type="compositionally biased region" description="Polar residues" evidence="2">
    <location>
        <begin position="1205"/>
        <end position="1217"/>
    </location>
</feature>
<feature type="domain" description="Beta-lactamase-related" evidence="4">
    <location>
        <begin position="68"/>
        <end position="424"/>
    </location>
</feature>
<dbReference type="Pfam" id="PF00144">
    <property type="entry name" value="Beta-lactamase"/>
    <property type="match status" value="1"/>
</dbReference>
<dbReference type="Gene3D" id="3.80.10.10">
    <property type="entry name" value="Ribonuclease Inhibitor"/>
    <property type="match status" value="1"/>
</dbReference>
<feature type="chain" id="PRO_5003867043" evidence="3">
    <location>
        <begin position="25"/>
        <end position="1362"/>
    </location>
</feature>
<evidence type="ECO:0000259" key="5">
    <source>
        <dbReference type="Pfam" id="PF12937"/>
    </source>
</evidence>
<evidence type="ECO:0000313" key="6">
    <source>
        <dbReference type="EMBL" id="EKG14149.1"/>
    </source>
</evidence>
<dbReference type="OrthoDB" id="408631at2759"/>
<accession>K2RVE9</accession>
<proteinExistence type="inferred from homology"/>
<evidence type="ECO:0000256" key="3">
    <source>
        <dbReference type="SAM" id="SignalP"/>
    </source>
</evidence>
<dbReference type="SUPFAM" id="SSF56601">
    <property type="entry name" value="beta-lactamase/transpeptidase-like"/>
    <property type="match status" value="1"/>
</dbReference>
<evidence type="ECO:0000256" key="1">
    <source>
        <dbReference type="ARBA" id="ARBA00038473"/>
    </source>
</evidence>
<gene>
    <name evidence="6" type="ORF">MPH_08690</name>
</gene>
<dbReference type="InterPro" id="IPR036047">
    <property type="entry name" value="F-box-like_dom_sf"/>
</dbReference>
<dbReference type="PANTHER" id="PTHR22935">
    <property type="entry name" value="PENICILLIN-BINDING PROTEIN"/>
    <property type="match status" value="1"/>
</dbReference>